<dbReference type="InterPro" id="IPR003313">
    <property type="entry name" value="AraC-bd"/>
</dbReference>
<keyword evidence="8" id="KW-1185">Reference proteome</keyword>
<keyword evidence="2" id="KW-0238">DNA-binding</keyword>
<accession>A0ABV7T3E7</accession>
<evidence type="ECO:0000256" key="1">
    <source>
        <dbReference type="ARBA" id="ARBA00023015"/>
    </source>
</evidence>
<comment type="caution">
    <text evidence="7">The sequence shown here is derived from an EMBL/GenBank/DDBJ whole genome shotgun (WGS) entry which is preliminary data.</text>
</comment>
<dbReference type="Pfam" id="PF02311">
    <property type="entry name" value="AraC_binding"/>
    <property type="match status" value="1"/>
</dbReference>
<protein>
    <submittedName>
        <fullName evidence="7">Helix-turn-helix transcriptional regulator</fullName>
    </submittedName>
</protein>
<name>A0ABV7T3E7_9GAMM</name>
<dbReference type="Proteomes" id="UP001595630">
    <property type="component" value="Unassembled WGS sequence"/>
</dbReference>
<feature type="domain" description="HTH araC/xylS-type" evidence="6">
    <location>
        <begin position="178"/>
        <end position="277"/>
    </location>
</feature>
<dbReference type="PRINTS" id="PR00032">
    <property type="entry name" value="HTHARAC"/>
</dbReference>
<evidence type="ECO:0000313" key="8">
    <source>
        <dbReference type="Proteomes" id="UP001595630"/>
    </source>
</evidence>
<dbReference type="InterPro" id="IPR050204">
    <property type="entry name" value="AraC_XylS_family_regulators"/>
</dbReference>
<sequence length="284" mass="32529">MSTAQRVFHGKFGRIALLHMNRPLVMHTHRECHVLLKAAGADTFFNVNGRQVPLTDRSAVLVNAWQPHYYDYQPGAEHTQILALYVEPTWLADAQQSLALSGHPAFFSQPYIELNSKHRMLADHLIADAYSFGQLPKERIEFLLFDLLIELIEDHSQWRQLRRLGAHPAPVFRDARIRRACDYLQSHLDDPDCIANANRASGLSKAHFFTLFKQDTGMTPTLLLNDSRMRRAFAWLERERAGTLGQLAESLGFSEQGHFTRFFRQHIGASPSQYRRVVDSYSTA</sequence>
<dbReference type="PROSITE" id="PS01124">
    <property type="entry name" value="HTH_ARAC_FAMILY_2"/>
    <property type="match status" value="1"/>
</dbReference>
<evidence type="ECO:0000256" key="3">
    <source>
        <dbReference type="ARBA" id="ARBA00023159"/>
    </source>
</evidence>
<evidence type="ECO:0000256" key="4">
    <source>
        <dbReference type="ARBA" id="ARBA00023163"/>
    </source>
</evidence>
<dbReference type="Gene3D" id="1.10.10.60">
    <property type="entry name" value="Homeodomain-like"/>
    <property type="match status" value="2"/>
</dbReference>
<dbReference type="RefSeq" id="WP_386361223.1">
    <property type="nucleotide sequence ID" value="NZ_JBHRXZ010000005.1"/>
</dbReference>
<keyword evidence="4" id="KW-0804">Transcription</keyword>
<dbReference type="EMBL" id="JBHRXZ010000005">
    <property type="protein sequence ID" value="MFC3606810.1"/>
    <property type="molecule type" value="Genomic_DNA"/>
</dbReference>
<evidence type="ECO:0000256" key="5">
    <source>
        <dbReference type="ARBA" id="ARBA00037345"/>
    </source>
</evidence>
<gene>
    <name evidence="7" type="ORF">ACFOMF_03290</name>
</gene>
<organism evidence="7 8">
    <name type="scientific">Stutzerimonas tarimensis</name>
    <dbReference type="NCBI Taxonomy" id="1507735"/>
    <lineage>
        <taxon>Bacteria</taxon>
        <taxon>Pseudomonadati</taxon>
        <taxon>Pseudomonadota</taxon>
        <taxon>Gammaproteobacteria</taxon>
        <taxon>Pseudomonadales</taxon>
        <taxon>Pseudomonadaceae</taxon>
        <taxon>Stutzerimonas</taxon>
    </lineage>
</organism>
<reference evidence="8" key="1">
    <citation type="journal article" date="2019" name="Int. J. Syst. Evol. Microbiol.">
        <title>The Global Catalogue of Microorganisms (GCM) 10K type strain sequencing project: providing services to taxonomists for standard genome sequencing and annotation.</title>
        <authorList>
            <consortium name="The Broad Institute Genomics Platform"/>
            <consortium name="The Broad Institute Genome Sequencing Center for Infectious Disease"/>
            <person name="Wu L."/>
            <person name="Ma J."/>
        </authorList>
    </citation>
    <scope>NUCLEOTIDE SEQUENCE [LARGE SCALE GENOMIC DNA]</scope>
    <source>
        <strain evidence="8">KCTC 42447</strain>
    </source>
</reference>
<dbReference type="InterPro" id="IPR020449">
    <property type="entry name" value="Tscrpt_reg_AraC-type_HTH"/>
</dbReference>
<evidence type="ECO:0000313" key="7">
    <source>
        <dbReference type="EMBL" id="MFC3606810.1"/>
    </source>
</evidence>
<proteinExistence type="predicted"/>
<dbReference type="InterPro" id="IPR009057">
    <property type="entry name" value="Homeodomain-like_sf"/>
</dbReference>
<dbReference type="PANTHER" id="PTHR46796:SF2">
    <property type="entry name" value="TRANSCRIPTIONAL REGULATORY PROTEIN"/>
    <property type="match status" value="1"/>
</dbReference>
<dbReference type="SUPFAM" id="SSF46689">
    <property type="entry name" value="Homeodomain-like"/>
    <property type="match status" value="2"/>
</dbReference>
<dbReference type="Pfam" id="PF12833">
    <property type="entry name" value="HTH_18"/>
    <property type="match status" value="1"/>
</dbReference>
<evidence type="ECO:0000259" key="6">
    <source>
        <dbReference type="PROSITE" id="PS01124"/>
    </source>
</evidence>
<comment type="function">
    <text evidence="5">Regulatory protein of the TOL plasmid xyl operons. XylS activates the xylXYZLTEGFJQKIH operon required for the degradation of toluene, m-xylene and p-xylene.</text>
</comment>
<dbReference type="InterPro" id="IPR037923">
    <property type="entry name" value="HTH-like"/>
</dbReference>
<dbReference type="SMART" id="SM00342">
    <property type="entry name" value="HTH_ARAC"/>
    <property type="match status" value="1"/>
</dbReference>
<dbReference type="InterPro" id="IPR018060">
    <property type="entry name" value="HTH_AraC"/>
</dbReference>
<keyword evidence="1" id="KW-0805">Transcription regulation</keyword>
<dbReference type="PANTHER" id="PTHR46796">
    <property type="entry name" value="HTH-TYPE TRANSCRIPTIONAL ACTIVATOR RHAS-RELATED"/>
    <property type="match status" value="1"/>
</dbReference>
<dbReference type="SUPFAM" id="SSF51215">
    <property type="entry name" value="Regulatory protein AraC"/>
    <property type="match status" value="1"/>
</dbReference>
<evidence type="ECO:0000256" key="2">
    <source>
        <dbReference type="ARBA" id="ARBA00023125"/>
    </source>
</evidence>
<keyword evidence="3" id="KW-0010">Activator</keyword>